<evidence type="ECO:0000256" key="2">
    <source>
        <dbReference type="ARBA" id="ARBA00022729"/>
    </source>
</evidence>
<evidence type="ECO:0000313" key="12">
    <source>
        <dbReference type="EMBL" id="PZR77603.1"/>
    </source>
</evidence>
<evidence type="ECO:0000313" key="13">
    <source>
        <dbReference type="Proteomes" id="UP000248724"/>
    </source>
</evidence>
<dbReference type="PANTHER" id="PTHR21581">
    <property type="entry name" value="D-ALANYL-D-ALANINE CARBOXYPEPTIDASE"/>
    <property type="match status" value="1"/>
</dbReference>
<dbReference type="InterPro" id="IPR012338">
    <property type="entry name" value="Beta-lactam/transpept-like"/>
</dbReference>
<dbReference type="Gene3D" id="3.40.710.10">
    <property type="entry name" value="DD-peptidase/beta-lactamase superfamily"/>
    <property type="match status" value="1"/>
</dbReference>
<comment type="caution">
    <text evidence="12">The sequence shown here is derived from an EMBL/GenBank/DDBJ whole genome shotgun (WGS) entry which is preliminary data.</text>
</comment>
<reference evidence="12 13" key="1">
    <citation type="journal article" date="2017" name="Nature">
        <title>Atmospheric trace gases support primary production in Antarctic desert surface soil.</title>
        <authorList>
            <person name="Ji M."/>
            <person name="Greening C."/>
            <person name="Vanwonterghem I."/>
            <person name="Carere C.R."/>
            <person name="Bay S.K."/>
            <person name="Steen J.A."/>
            <person name="Montgomery K."/>
            <person name="Lines T."/>
            <person name="Beardall J."/>
            <person name="van Dorst J."/>
            <person name="Snape I."/>
            <person name="Stott M.B."/>
            <person name="Hugenholtz P."/>
            <person name="Ferrari B.C."/>
        </authorList>
    </citation>
    <scope>NUCLEOTIDE SEQUENCE [LARGE SCALE GENOMIC DNA]</scope>
    <source>
        <strain evidence="12">RRmetagenome_bin12</strain>
    </source>
</reference>
<dbReference type="AlphaFoldDB" id="A0A2W5YXB7"/>
<dbReference type="GO" id="GO:0009252">
    <property type="term" value="P:peptidoglycan biosynthetic process"/>
    <property type="evidence" value="ECO:0007669"/>
    <property type="project" value="UniProtKB-KW"/>
</dbReference>
<proteinExistence type="inferred from homology"/>
<evidence type="ECO:0000256" key="4">
    <source>
        <dbReference type="ARBA" id="ARBA00022960"/>
    </source>
</evidence>
<gene>
    <name evidence="12" type="ORF">DLM65_15290</name>
</gene>
<evidence type="ECO:0000256" key="6">
    <source>
        <dbReference type="ARBA" id="ARBA00023316"/>
    </source>
</evidence>
<organism evidence="12 13">
    <name type="scientific">Candidatus Aeolococcus gillhamiae</name>
    <dbReference type="NCBI Taxonomy" id="3127015"/>
    <lineage>
        <taxon>Bacteria</taxon>
        <taxon>Bacillati</taxon>
        <taxon>Candidatus Dormiibacterota</taxon>
        <taxon>Candidatus Dormibacteria</taxon>
        <taxon>Candidatus Aeolococcales</taxon>
        <taxon>Candidatus Aeolococcaceae</taxon>
        <taxon>Candidatus Aeolococcus</taxon>
    </lineage>
</organism>
<dbReference type="GO" id="GO:0006508">
    <property type="term" value="P:proteolysis"/>
    <property type="evidence" value="ECO:0007669"/>
    <property type="project" value="InterPro"/>
</dbReference>
<name>A0A2W5YXB7_9BACT</name>
<evidence type="ECO:0000256" key="1">
    <source>
        <dbReference type="ARBA" id="ARBA00007164"/>
    </source>
</evidence>
<accession>A0A2W5YXB7</accession>
<sequence length="427" mass="43665">MRAVARPVRVASLVLVSGIALAAVGTGGVLAATRVQAQIPALTPEVVSTASLAAGPNTSVPIDPPQQGSLVLAAVFDKSVTQLVSADAQTVRPIASVAKTMTALAILDAHPLPADQAGPSLTVTQQDVSDYVSIRASGGSFAPVTLGERLSERDLLIGLMLPSANNFALTAARWIDGSVAAFVQRLNRRAVALGMLHTHFADPDGLDVRTASTAADLVLLGEQVVVNDALLSIVSTSSARLPDGTPVQNLNILLGEEPGWVGVKTGWTPNAGGCLLFAAKRTLVAGAPPLIMVGAVLDQAPNGNVDLVNPELGGAFDVARTTVDNAYKDFTTVHLGPGTIPVRGRVSGPWGGYSSLQLAGPDRYLLLRSGDTLSMATSATPITVPAAAGTRAGSVTVSLKGALVGTWTLATVSAVRGPSPWWKLLSG</sequence>
<keyword evidence="5" id="KW-0573">Peptidoglycan synthesis</keyword>
<dbReference type="GO" id="GO:0071555">
    <property type="term" value="P:cell wall organization"/>
    <property type="evidence" value="ECO:0007669"/>
    <property type="project" value="UniProtKB-KW"/>
</dbReference>
<dbReference type="PRINTS" id="PR00725">
    <property type="entry name" value="DADACBPTASE1"/>
</dbReference>
<comment type="similarity">
    <text evidence="1 9">Belongs to the peptidase S11 family.</text>
</comment>
<keyword evidence="4" id="KW-0133">Cell shape</keyword>
<feature type="binding site" evidence="8">
    <location>
        <position position="264"/>
    </location>
    <ligand>
        <name>substrate</name>
    </ligand>
</feature>
<evidence type="ECO:0000256" key="7">
    <source>
        <dbReference type="PIRSR" id="PIRSR618044-1"/>
    </source>
</evidence>
<feature type="active site" description="Proton acceptor" evidence="7">
    <location>
        <position position="99"/>
    </location>
</feature>
<evidence type="ECO:0000256" key="5">
    <source>
        <dbReference type="ARBA" id="ARBA00022984"/>
    </source>
</evidence>
<feature type="signal peptide" evidence="10">
    <location>
        <begin position="1"/>
        <end position="22"/>
    </location>
</feature>
<dbReference type="InterPro" id="IPR001967">
    <property type="entry name" value="Peptidase_S11_N"/>
</dbReference>
<evidence type="ECO:0000259" key="11">
    <source>
        <dbReference type="Pfam" id="PF00768"/>
    </source>
</evidence>
<dbReference type="PANTHER" id="PTHR21581:SF33">
    <property type="entry name" value="D-ALANYL-D-ALANINE CARBOXYPEPTIDASE DACB"/>
    <property type="match status" value="1"/>
</dbReference>
<evidence type="ECO:0000256" key="9">
    <source>
        <dbReference type="RuleBase" id="RU004016"/>
    </source>
</evidence>
<keyword evidence="6" id="KW-0961">Cell wall biogenesis/degradation</keyword>
<dbReference type="InterPro" id="IPR018044">
    <property type="entry name" value="Peptidase_S11"/>
</dbReference>
<dbReference type="GO" id="GO:0008360">
    <property type="term" value="P:regulation of cell shape"/>
    <property type="evidence" value="ECO:0007669"/>
    <property type="project" value="UniProtKB-KW"/>
</dbReference>
<dbReference type="Pfam" id="PF00768">
    <property type="entry name" value="Peptidase_S11"/>
    <property type="match status" value="1"/>
</dbReference>
<feature type="domain" description="Peptidase S11 D-alanyl-D-alanine carboxypeptidase A N-terminal" evidence="11">
    <location>
        <begin position="83"/>
        <end position="281"/>
    </location>
</feature>
<dbReference type="SUPFAM" id="SSF56601">
    <property type="entry name" value="beta-lactamase/transpeptidase-like"/>
    <property type="match status" value="1"/>
</dbReference>
<protein>
    <recommendedName>
        <fullName evidence="11">Peptidase S11 D-alanyl-D-alanine carboxypeptidase A N-terminal domain-containing protein</fullName>
    </recommendedName>
</protein>
<dbReference type="Proteomes" id="UP000248724">
    <property type="component" value="Unassembled WGS sequence"/>
</dbReference>
<dbReference type="GO" id="GO:0009002">
    <property type="term" value="F:serine-type D-Ala-D-Ala carboxypeptidase activity"/>
    <property type="evidence" value="ECO:0007669"/>
    <property type="project" value="InterPro"/>
</dbReference>
<feature type="chain" id="PRO_5015958449" description="Peptidase S11 D-alanyl-D-alanine carboxypeptidase A N-terminal domain-containing protein" evidence="10">
    <location>
        <begin position="23"/>
        <end position="427"/>
    </location>
</feature>
<feature type="active site" evidence="7">
    <location>
        <position position="163"/>
    </location>
</feature>
<keyword evidence="2 10" id="KW-0732">Signal</keyword>
<feature type="active site" description="Acyl-ester intermediate" evidence="7">
    <location>
        <position position="96"/>
    </location>
</feature>
<evidence type="ECO:0000256" key="8">
    <source>
        <dbReference type="PIRSR" id="PIRSR618044-2"/>
    </source>
</evidence>
<dbReference type="EMBL" id="QHBU01000292">
    <property type="protein sequence ID" value="PZR77603.1"/>
    <property type="molecule type" value="Genomic_DNA"/>
</dbReference>
<evidence type="ECO:0000256" key="10">
    <source>
        <dbReference type="SAM" id="SignalP"/>
    </source>
</evidence>
<evidence type="ECO:0000256" key="3">
    <source>
        <dbReference type="ARBA" id="ARBA00022801"/>
    </source>
</evidence>
<keyword evidence="3" id="KW-0378">Hydrolase</keyword>